<keyword evidence="1" id="KW-0472">Membrane</keyword>
<dbReference type="InterPro" id="IPR045590">
    <property type="entry name" value="DUF6463"/>
</dbReference>
<dbReference type="EMBL" id="CP072384">
    <property type="protein sequence ID" value="QUC08807.1"/>
    <property type="molecule type" value="Genomic_DNA"/>
</dbReference>
<keyword evidence="1" id="KW-0812">Transmembrane</keyword>
<protein>
    <submittedName>
        <fullName evidence="2">Uncharacterized protein</fullName>
    </submittedName>
</protein>
<proteinExistence type="predicted"/>
<feature type="transmembrane region" description="Helical" evidence="1">
    <location>
        <begin position="52"/>
        <end position="71"/>
    </location>
</feature>
<name>A0ABX7Y6U8_9ACTN</name>
<dbReference type="Pfam" id="PF20064">
    <property type="entry name" value="DUF6463"/>
    <property type="match status" value="1"/>
</dbReference>
<evidence type="ECO:0000256" key="1">
    <source>
        <dbReference type="SAM" id="Phobius"/>
    </source>
</evidence>
<feature type="transmembrane region" description="Helical" evidence="1">
    <location>
        <begin position="12"/>
        <end position="32"/>
    </location>
</feature>
<accession>A0ABX7Y6U8</accession>
<reference evidence="2 3" key="1">
    <citation type="submission" date="2021-03" db="EMBL/GenBank/DDBJ databases">
        <title>Human Oral Microbial Genomes.</title>
        <authorList>
            <person name="Johnston C.D."/>
            <person name="Chen T."/>
            <person name="Dewhirst F.E."/>
        </authorList>
    </citation>
    <scope>NUCLEOTIDE SEQUENCE [LARGE SCALE GENOMIC DNA]</scope>
    <source>
        <strain evidence="2 3">DSMZ 100122</strain>
    </source>
</reference>
<keyword evidence="3" id="KW-1185">Reference proteome</keyword>
<keyword evidence="1" id="KW-1133">Transmembrane helix</keyword>
<gene>
    <name evidence="2" type="ORF">J5A65_03470</name>
</gene>
<feature type="transmembrane region" description="Helical" evidence="1">
    <location>
        <begin position="78"/>
        <end position="97"/>
    </location>
</feature>
<evidence type="ECO:0000313" key="2">
    <source>
        <dbReference type="EMBL" id="QUC08807.1"/>
    </source>
</evidence>
<evidence type="ECO:0000313" key="3">
    <source>
        <dbReference type="Proteomes" id="UP000678513"/>
    </source>
</evidence>
<dbReference type="Proteomes" id="UP000678513">
    <property type="component" value="Chromosome"/>
</dbReference>
<feature type="transmembrane region" description="Helical" evidence="1">
    <location>
        <begin position="103"/>
        <end position="119"/>
    </location>
</feature>
<sequence>MRSKTFPLVGWSLIIIGIIHNTFGLVVGWNVLGEAVNAGLIGVWDNSPVNGLFFWFLVTGFVLIALGLLAARLESAGVGIPVSFTVFFGLLTVAGVVLMPASGFWLLLFPVAVSLIRHFRRG</sequence>
<organism evidence="2 3">
    <name type="scientific">Arachnia rubra</name>
    <dbReference type="NCBI Taxonomy" id="1547448"/>
    <lineage>
        <taxon>Bacteria</taxon>
        <taxon>Bacillati</taxon>
        <taxon>Actinomycetota</taxon>
        <taxon>Actinomycetes</taxon>
        <taxon>Propionibacteriales</taxon>
        <taxon>Propionibacteriaceae</taxon>
        <taxon>Arachnia</taxon>
    </lineage>
</organism>